<feature type="transmembrane region" description="Helical" evidence="2">
    <location>
        <begin position="49"/>
        <end position="68"/>
    </location>
</feature>
<evidence type="ECO:0000256" key="2">
    <source>
        <dbReference type="SAM" id="Phobius"/>
    </source>
</evidence>
<feature type="region of interest" description="Disordered" evidence="1">
    <location>
        <begin position="77"/>
        <end position="117"/>
    </location>
</feature>
<protein>
    <submittedName>
        <fullName evidence="3">Uncharacterized protein</fullName>
    </submittedName>
</protein>
<keyword evidence="2" id="KW-1133">Transmembrane helix</keyword>
<dbReference type="EMBL" id="LN483071">
    <property type="protein sequence ID" value="CEA08676.1"/>
    <property type="molecule type" value="Genomic_DNA"/>
</dbReference>
<organism evidence="3">
    <name type="scientific">Arthrobacter saudimassiliensis</name>
    <dbReference type="NCBI Taxonomy" id="1461584"/>
    <lineage>
        <taxon>Bacteria</taxon>
        <taxon>Bacillati</taxon>
        <taxon>Actinomycetota</taxon>
        <taxon>Actinomycetes</taxon>
        <taxon>Micrococcales</taxon>
        <taxon>Micrococcaceae</taxon>
        <taxon>Arthrobacter</taxon>
    </lineage>
</organism>
<feature type="transmembrane region" description="Helical" evidence="2">
    <location>
        <begin position="15"/>
        <end position="37"/>
    </location>
</feature>
<gene>
    <name evidence="3" type="ORF">BN1051_02033</name>
</gene>
<keyword evidence="2" id="KW-0472">Membrane</keyword>
<reference evidence="3" key="1">
    <citation type="submission" date="2014-07" db="EMBL/GenBank/DDBJ databases">
        <authorList>
            <person name="Urmite Genomes Urmite Genomes"/>
        </authorList>
    </citation>
    <scope>NUCLEOTIDE SEQUENCE</scope>
    <source>
        <strain evidence="3">11W110_air</strain>
    </source>
</reference>
<evidence type="ECO:0000313" key="3">
    <source>
        <dbReference type="EMBL" id="CEA08676.1"/>
    </source>
</evidence>
<keyword evidence="2" id="KW-0812">Transmembrane</keyword>
<evidence type="ECO:0000256" key="1">
    <source>
        <dbReference type="SAM" id="MobiDB-lite"/>
    </source>
</evidence>
<proteinExistence type="predicted"/>
<name>A0A078MV25_9MICC</name>
<sequence>MGSGANPLVPAQWEVLVGGMGFLIIALLIHAVIALAYNRLVSGPERLGLLAACLLLPVVGPAATLLLLHRLKRGARGGTAVGSLPGRLRPGQETAAGSHSSERAESMVACPSTRVPW</sequence>
<dbReference type="AlphaFoldDB" id="A0A078MV25"/>
<accession>A0A078MV25</accession>